<dbReference type="AlphaFoldDB" id="A0A2P5DAV5"/>
<gene>
    <name evidence="1" type="ORF">PanWU01x14_080870</name>
</gene>
<keyword evidence="2" id="KW-1185">Reference proteome</keyword>
<evidence type="ECO:0000313" key="1">
    <source>
        <dbReference type="EMBL" id="PON70418.1"/>
    </source>
</evidence>
<comment type="caution">
    <text evidence="1">The sequence shown here is derived from an EMBL/GenBank/DDBJ whole genome shotgun (WGS) entry which is preliminary data.</text>
</comment>
<protein>
    <recommendedName>
        <fullName evidence="3">DUF1618 domain-containing protein</fullName>
    </recommendedName>
</protein>
<sequence>MTYNHSRNMKGTKIARLGESRQRLVIVALDVEMENDSFTFSSWSLEDYNKGKWVCDYWVDVGSFDNIVTKQPNYLEVVAISPLDPRILCLNLGFALYLYNVKTKEVQLLHQYKHVNVYEYWQSYCHRVVPRFPPYIDPNLYLDVLSRERCEIFSSFNL</sequence>
<name>A0A2P5DAV5_PARAD</name>
<dbReference type="Proteomes" id="UP000237105">
    <property type="component" value="Unassembled WGS sequence"/>
</dbReference>
<reference evidence="2" key="1">
    <citation type="submission" date="2016-06" db="EMBL/GenBank/DDBJ databases">
        <title>Parallel loss of symbiosis genes in relatives of nitrogen-fixing non-legume Parasponia.</title>
        <authorList>
            <person name="Van Velzen R."/>
            <person name="Holmer R."/>
            <person name="Bu F."/>
            <person name="Rutten L."/>
            <person name="Van Zeijl A."/>
            <person name="Liu W."/>
            <person name="Santuari L."/>
            <person name="Cao Q."/>
            <person name="Sharma T."/>
            <person name="Shen D."/>
            <person name="Roswanjaya Y."/>
            <person name="Wardhani T."/>
            <person name="Kalhor M.S."/>
            <person name="Jansen J."/>
            <person name="Van den Hoogen J."/>
            <person name="Gungor B."/>
            <person name="Hartog M."/>
            <person name="Hontelez J."/>
            <person name="Verver J."/>
            <person name="Yang W.-C."/>
            <person name="Schijlen E."/>
            <person name="Repin R."/>
            <person name="Schilthuizen M."/>
            <person name="Schranz E."/>
            <person name="Heidstra R."/>
            <person name="Miyata K."/>
            <person name="Fedorova E."/>
            <person name="Kohlen W."/>
            <person name="Bisseling T."/>
            <person name="Smit S."/>
            <person name="Geurts R."/>
        </authorList>
    </citation>
    <scope>NUCLEOTIDE SEQUENCE [LARGE SCALE GENOMIC DNA]</scope>
    <source>
        <strain evidence="2">cv. WU1-14</strain>
    </source>
</reference>
<organism evidence="1 2">
    <name type="scientific">Parasponia andersonii</name>
    <name type="common">Sponia andersonii</name>
    <dbReference type="NCBI Taxonomy" id="3476"/>
    <lineage>
        <taxon>Eukaryota</taxon>
        <taxon>Viridiplantae</taxon>
        <taxon>Streptophyta</taxon>
        <taxon>Embryophyta</taxon>
        <taxon>Tracheophyta</taxon>
        <taxon>Spermatophyta</taxon>
        <taxon>Magnoliopsida</taxon>
        <taxon>eudicotyledons</taxon>
        <taxon>Gunneridae</taxon>
        <taxon>Pentapetalae</taxon>
        <taxon>rosids</taxon>
        <taxon>fabids</taxon>
        <taxon>Rosales</taxon>
        <taxon>Cannabaceae</taxon>
        <taxon>Parasponia</taxon>
    </lineage>
</organism>
<dbReference type="EMBL" id="JXTB01000050">
    <property type="protein sequence ID" value="PON70418.1"/>
    <property type="molecule type" value="Genomic_DNA"/>
</dbReference>
<evidence type="ECO:0000313" key="2">
    <source>
        <dbReference type="Proteomes" id="UP000237105"/>
    </source>
</evidence>
<proteinExistence type="predicted"/>
<accession>A0A2P5DAV5</accession>
<evidence type="ECO:0008006" key="3">
    <source>
        <dbReference type="Google" id="ProtNLM"/>
    </source>
</evidence>